<keyword evidence="2" id="KW-1133">Transmembrane helix</keyword>
<feature type="region of interest" description="Disordered" evidence="1">
    <location>
        <begin position="79"/>
        <end position="100"/>
    </location>
</feature>
<keyword evidence="2" id="KW-0472">Membrane</keyword>
<evidence type="ECO:0000313" key="5">
    <source>
        <dbReference type="Proteomes" id="UP000093943"/>
    </source>
</evidence>
<protein>
    <recommendedName>
        <fullName evidence="3">PknH-like extracellular domain-containing protein</fullName>
    </recommendedName>
</protein>
<evidence type="ECO:0000259" key="3">
    <source>
        <dbReference type="Pfam" id="PF14032"/>
    </source>
</evidence>
<dbReference type="InterPro" id="IPR026954">
    <property type="entry name" value="PknH-like_Extracell"/>
</dbReference>
<feature type="compositionally biased region" description="Pro residues" evidence="1">
    <location>
        <begin position="31"/>
        <end position="43"/>
    </location>
</feature>
<name>A0A1A2Y1U0_MYCSD</name>
<feature type="compositionally biased region" description="Low complexity" evidence="1">
    <location>
        <begin position="83"/>
        <end position="93"/>
    </location>
</feature>
<dbReference type="EMBL" id="LZKG01000045">
    <property type="protein sequence ID" value="OBI31984.1"/>
    <property type="molecule type" value="Genomic_DNA"/>
</dbReference>
<comment type="caution">
    <text evidence="4">The sequence shown here is derived from an EMBL/GenBank/DDBJ whole genome shotgun (WGS) entry which is preliminary data.</text>
</comment>
<feature type="region of interest" description="Disordered" evidence="1">
    <location>
        <begin position="1"/>
        <end position="43"/>
    </location>
</feature>
<evidence type="ECO:0000256" key="2">
    <source>
        <dbReference type="SAM" id="Phobius"/>
    </source>
</evidence>
<dbReference type="AlphaFoldDB" id="A0A1A2Y1U0"/>
<gene>
    <name evidence="4" type="ORF">A5710_16645</name>
</gene>
<dbReference type="Gene3D" id="3.40.1000.70">
    <property type="entry name" value="PknH-like extracellular domain"/>
    <property type="match status" value="1"/>
</dbReference>
<dbReference type="InterPro" id="IPR038232">
    <property type="entry name" value="PknH-like_Extracell_sf"/>
</dbReference>
<feature type="domain" description="PknH-like extracellular" evidence="3">
    <location>
        <begin position="100"/>
        <end position="289"/>
    </location>
</feature>
<keyword evidence="2" id="KW-0812">Transmembrane</keyword>
<dbReference type="Proteomes" id="UP000093943">
    <property type="component" value="Unassembled WGS sequence"/>
</dbReference>
<organism evidence="4 5">
    <name type="scientific">Mycolicibacter sinensis (strain JDM601)</name>
    <name type="common">Mycobacterium sinense</name>
    <dbReference type="NCBI Taxonomy" id="875328"/>
    <lineage>
        <taxon>Bacteria</taxon>
        <taxon>Bacillati</taxon>
        <taxon>Actinomycetota</taxon>
        <taxon>Actinomycetes</taxon>
        <taxon>Mycobacteriales</taxon>
        <taxon>Mycobacteriaceae</taxon>
        <taxon>Mycolicibacter</taxon>
    </lineage>
</organism>
<proteinExistence type="predicted"/>
<feature type="transmembrane region" description="Helical" evidence="2">
    <location>
        <begin position="51"/>
        <end position="74"/>
    </location>
</feature>
<dbReference type="Pfam" id="PF14032">
    <property type="entry name" value="PknH_C"/>
    <property type="match status" value="1"/>
</dbReference>
<evidence type="ECO:0000313" key="4">
    <source>
        <dbReference type="EMBL" id="OBI31984.1"/>
    </source>
</evidence>
<reference evidence="5" key="1">
    <citation type="submission" date="2016-06" db="EMBL/GenBank/DDBJ databases">
        <authorList>
            <person name="Sutton G."/>
            <person name="Brinkac L."/>
            <person name="Sanka R."/>
            <person name="Adams M."/>
            <person name="Lau E."/>
            <person name="Sam S."/>
            <person name="Sreng N."/>
            <person name="Him V."/>
            <person name="Kerleguer A."/>
            <person name="Cheng S."/>
        </authorList>
    </citation>
    <scope>NUCLEOTIDE SEQUENCE [LARGE SCALE GENOMIC DNA]</scope>
    <source>
        <strain evidence="5">E1876</strain>
    </source>
</reference>
<evidence type="ECO:0000256" key="1">
    <source>
        <dbReference type="SAM" id="MobiDB-lite"/>
    </source>
</evidence>
<accession>A0A1A2Y1U0</accession>
<dbReference type="RefSeq" id="WP_234786386.1">
    <property type="nucleotide sequence ID" value="NZ_LZJK01000063.1"/>
</dbReference>
<sequence>MNEPHRPIPNPHDPTKFAPMGGPMMPGPGGQMPPPWPPMPPSPPPHGNRRLIWVLLGLVCVLTVTAVVLTVTLVGRDRHEPARSSAIASSATSGDKPPLPVSALDGLLPAKDVVRDAVSDPGIGLVNDGAAIDTDVMVDADCQGIASVAGPVYAGSGWTAIRWQRWNSPAEPDPPEWVHEVLMSVATYPQAEAARTFYTKQSAAWHKCSGRNINFRISAVKDAPDQFWSVGVVTDADGVLKTTLTREGGGGWSCQHTLNVRNNIVVRISVCGFTDSAAAAQTLLDAVNQKIDAAA</sequence>